<dbReference type="InterPro" id="IPR000045">
    <property type="entry name" value="Prepilin_IV_endopep_pep"/>
</dbReference>
<dbReference type="Pfam" id="PF06750">
    <property type="entry name" value="A24_N_bact"/>
    <property type="match status" value="1"/>
</dbReference>
<proteinExistence type="inferred from homology"/>
<protein>
    <submittedName>
        <fullName evidence="10">Prepilin peptidase</fullName>
        <ecNumber evidence="10">3.4.23.43</ecNumber>
    </submittedName>
</protein>
<feature type="transmembrane region" description="Helical" evidence="7">
    <location>
        <begin position="123"/>
        <end position="145"/>
    </location>
</feature>
<evidence type="ECO:0000256" key="7">
    <source>
        <dbReference type="SAM" id="Phobius"/>
    </source>
</evidence>
<dbReference type="PANTHER" id="PTHR30487">
    <property type="entry name" value="TYPE 4 PREPILIN-LIKE PROTEINS LEADER PEPTIDE-PROCESSING ENZYME"/>
    <property type="match status" value="1"/>
</dbReference>
<comment type="similarity">
    <text evidence="2">Belongs to the peptidase A24 family.</text>
</comment>
<dbReference type="EMBL" id="CP146612">
    <property type="protein sequence ID" value="WWX25727.1"/>
    <property type="molecule type" value="Genomic_DNA"/>
</dbReference>
<keyword evidence="3" id="KW-1003">Cell membrane</keyword>
<dbReference type="PANTHER" id="PTHR30487:SF0">
    <property type="entry name" value="PREPILIN LEADER PEPTIDASE_N-METHYLTRANSFERASE-RELATED"/>
    <property type="match status" value="1"/>
</dbReference>
<dbReference type="Proteomes" id="UP001375370">
    <property type="component" value="Chromosome"/>
</dbReference>
<evidence type="ECO:0000259" key="8">
    <source>
        <dbReference type="Pfam" id="PF01478"/>
    </source>
</evidence>
<reference evidence="10 11" key="1">
    <citation type="submission" date="2024-03" db="EMBL/GenBank/DDBJ databases">
        <title>A Dehalogenimonas Isolated from Estuarine Sediments Dihaloeliminates Chlorinated Alkanes.</title>
        <authorList>
            <person name="Yang Y."/>
            <person name="Wang H."/>
        </authorList>
    </citation>
    <scope>NUCLEOTIDE SEQUENCE [LARGE SCALE GENOMIC DNA]</scope>
    <source>
        <strain evidence="10 11">W</strain>
    </source>
</reference>
<evidence type="ECO:0000256" key="3">
    <source>
        <dbReference type="ARBA" id="ARBA00022475"/>
    </source>
</evidence>
<feature type="transmembrane region" description="Helical" evidence="7">
    <location>
        <begin position="100"/>
        <end position="116"/>
    </location>
</feature>
<sequence>MESAYAIVFFIFGTVIGSFLNVMADRMPGEQSIVTPPSRCPGCSRRLSVTDMIPVISWLALKGRCRTCGEKIPARVFWVETVTGLAFAFLYLYFGLTPELWVGLFYAAVTIVIFVIDLEHQLILNNILMPAMGIALLISLFAGQIDLAPTFLNAVIGAVAGFGIFLVVYIVSRGGMGEGDVKLGALAGLITGWPNVIVAVILSWIASGLVAIGLLAFRRKGRREAIAFGPFLALAMFITFLWGSQLIDWYLGLFLN</sequence>
<evidence type="ECO:0000256" key="2">
    <source>
        <dbReference type="ARBA" id="ARBA00005801"/>
    </source>
</evidence>
<comment type="subcellular location">
    <subcellularLocation>
        <location evidence="1">Cell membrane</location>
        <topology evidence="1">Multi-pass membrane protein</topology>
    </subcellularLocation>
</comment>
<keyword evidence="5 7" id="KW-1133">Transmembrane helix</keyword>
<evidence type="ECO:0000256" key="1">
    <source>
        <dbReference type="ARBA" id="ARBA00004651"/>
    </source>
</evidence>
<dbReference type="Pfam" id="PF01478">
    <property type="entry name" value="Peptidase_A24"/>
    <property type="match status" value="1"/>
</dbReference>
<dbReference type="EC" id="3.4.23.43" evidence="10"/>
<organism evidence="10 11">
    <name type="scientific">Candidatus Dehalogenimonas loeffleri</name>
    <dbReference type="NCBI Taxonomy" id="3127115"/>
    <lineage>
        <taxon>Bacteria</taxon>
        <taxon>Bacillati</taxon>
        <taxon>Chloroflexota</taxon>
        <taxon>Dehalococcoidia</taxon>
        <taxon>Dehalococcoidales</taxon>
        <taxon>Dehalococcoidaceae</taxon>
        <taxon>Dehalogenimonas</taxon>
    </lineage>
</organism>
<gene>
    <name evidence="10" type="ORF">V8247_01795</name>
</gene>
<feature type="domain" description="Prepilin type IV endopeptidase peptidase" evidence="8">
    <location>
        <begin position="104"/>
        <end position="212"/>
    </location>
</feature>
<evidence type="ECO:0000256" key="4">
    <source>
        <dbReference type="ARBA" id="ARBA00022692"/>
    </source>
</evidence>
<dbReference type="InterPro" id="IPR010627">
    <property type="entry name" value="Prepilin_pept_A24_N"/>
</dbReference>
<dbReference type="RefSeq" id="WP_338738183.1">
    <property type="nucleotide sequence ID" value="NZ_CP146612.1"/>
</dbReference>
<evidence type="ECO:0000256" key="6">
    <source>
        <dbReference type="ARBA" id="ARBA00023136"/>
    </source>
</evidence>
<feature type="transmembrane region" description="Helical" evidence="7">
    <location>
        <begin position="6"/>
        <end position="24"/>
    </location>
</feature>
<feature type="transmembrane region" description="Helical" evidence="7">
    <location>
        <begin position="76"/>
        <end position="94"/>
    </location>
</feature>
<keyword evidence="11" id="KW-1185">Reference proteome</keyword>
<feature type="transmembrane region" description="Helical" evidence="7">
    <location>
        <begin position="151"/>
        <end position="171"/>
    </location>
</feature>
<evidence type="ECO:0000259" key="9">
    <source>
        <dbReference type="Pfam" id="PF06750"/>
    </source>
</evidence>
<accession>A0ABZ2J826</accession>
<feature type="transmembrane region" description="Helical" evidence="7">
    <location>
        <begin position="226"/>
        <end position="251"/>
    </location>
</feature>
<evidence type="ECO:0000256" key="5">
    <source>
        <dbReference type="ARBA" id="ARBA00022989"/>
    </source>
</evidence>
<dbReference type="InterPro" id="IPR050882">
    <property type="entry name" value="Prepilin_peptidase/N-MTase"/>
</dbReference>
<name>A0ABZ2J826_9CHLR</name>
<keyword evidence="6 7" id="KW-0472">Membrane</keyword>
<keyword evidence="10" id="KW-0378">Hydrolase</keyword>
<evidence type="ECO:0000313" key="11">
    <source>
        <dbReference type="Proteomes" id="UP001375370"/>
    </source>
</evidence>
<dbReference type="Gene3D" id="1.20.120.1220">
    <property type="match status" value="1"/>
</dbReference>
<dbReference type="GO" id="GO:0004190">
    <property type="term" value="F:aspartic-type endopeptidase activity"/>
    <property type="evidence" value="ECO:0007669"/>
    <property type="project" value="UniProtKB-EC"/>
</dbReference>
<keyword evidence="4 7" id="KW-0812">Transmembrane</keyword>
<evidence type="ECO:0000313" key="10">
    <source>
        <dbReference type="EMBL" id="WWX25727.1"/>
    </source>
</evidence>
<feature type="domain" description="Prepilin peptidase A24 N-terminal" evidence="9">
    <location>
        <begin position="11"/>
        <end position="94"/>
    </location>
</feature>